<gene>
    <name evidence="1" type="primary">MSV167</name>
</gene>
<name>Q9YVS5_MSEPV</name>
<evidence type="ECO:0000313" key="2">
    <source>
        <dbReference type="Proteomes" id="UP000172353"/>
    </source>
</evidence>
<organism evidence="1 2">
    <name type="scientific">Melanoplus sanguinipes entomopoxvirus</name>
    <name type="common">MsEPV</name>
    <dbReference type="NCBI Taxonomy" id="83191"/>
    <lineage>
        <taxon>Viruses</taxon>
        <taxon>Varidnaviria</taxon>
        <taxon>Bamfordvirae</taxon>
        <taxon>Nucleocytoviricota</taxon>
        <taxon>Pokkesviricetes</taxon>
        <taxon>Chitovirales</taxon>
        <taxon>Poxviridae</taxon>
        <taxon>Entomopoxvirinae</taxon>
        <taxon>Deltaentomopoxvirus</taxon>
        <taxon>Deltaentomopoxvirus msanguinipes</taxon>
    </lineage>
</organism>
<dbReference type="OrthoDB" id="16006at10239"/>
<dbReference type="Proteomes" id="UP000172353">
    <property type="component" value="Segment"/>
</dbReference>
<proteinExistence type="predicted"/>
<keyword evidence="2" id="KW-1185">Reference proteome</keyword>
<dbReference type="PIR" id="T28328">
    <property type="entry name" value="T28328"/>
</dbReference>
<dbReference type="GeneID" id="1449946"/>
<accession>Q9YVS5</accession>
<sequence length="178" mass="21605">MNINNPIYINLIDILRTRTFVLDQYERNQPIVYYDYDSYTKVNYKCEYEKNHIKLITEYNDSIIEYNLMNNVRHIDTSQNNIIISNQKSKHNEFDMNILSYHHPTYMKQNRMKVEFIPNVNDILTNYKPSIDSLCIDYKILYNSEIFKEYSDRLYIAYTSVNMSNVYETDYRKILYTA</sequence>
<dbReference type="EMBL" id="AF063866">
    <property type="protein sequence ID" value="AAC97683.1"/>
    <property type="molecule type" value="Genomic_DNA"/>
</dbReference>
<dbReference type="RefSeq" id="NP_048238.1">
    <property type="nucleotide sequence ID" value="NC_001993.1"/>
</dbReference>
<evidence type="ECO:0000313" key="1">
    <source>
        <dbReference type="EMBL" id="AAC97683.1"/>
    </source>
</evidence>
<organismHost>
    <name type="scientific">Melanoplus sanguinipes</name>
    <name type="common">Migratory grasshopper</name>
    <dbReference type="NCBI Taxonomy" id="65742"/>
</organismHost>
<protein>
    <submittedName>
        <fullName evidence="1">Uncharacterized protein</fullName>
    </submittedName>
</protein>
<dbReference type="KEGG" id="vg:1449946"/>
<reference evidence="1 2" key="1">
    <citation type="journal article" date="1999" name="J. Virol.">
        <title>The genome of Melanoplus sanguinipes entomopoxvirus.</title>
        <authorList>
            <person name="Afonso C.L."/>
            <person name="Tulman E.R."/>
            <person name="Lu Z."/>
            <person name="Oma E."/>
            <person name="Kutish G.F."/>
            <person name="Rock D.L."/>
        </authorList>
    </citation>
    <scope>NUCLEOTIDE SEQUENCE [LARGE SCALE GENOMIC DNA]</scope>
    <source>
        <strain evidence="1">Tucson</strain>
    </source>
</reference>